<evidence type="ECO:0000313" key="11">
    <source>
        <dbReference type="Proteomes" id="UP000004810"/>
    </source>
</evidence>
<dbReference type="InParanoid" id="J9F2H9"/>
<dbReference type="InterPro" id="IPR018732">
    <property type="entry name" value="Dpy-19/Dpy-19-like"/>
</dbReference>
<name>J9F2H9_WUCBA</name>
<gene>
    <name evidence="10" type="ORF">WBA_LOCUS11064</name>
    <name evidence="9" type="ORF">WUBG_00354</name>
</gene>
<comment type="similarity">
    <text evidence="2">Belongs to the dpy-19 family.</text>
</comment>
<dbReference type="Proteomes" id="UP000004810">
    <property type="component" value="Unassembled WGS sequence"/>
</dbReference>
<reference evidence="10 12" key="3">
    <citation type="submission" date="2018-11" db="EMBL/GenBank/DDBJ databases">
        <authorList>
            <consortium name="Pathogen Informatics"/>
        </authorList>
    </citation>
    <scope>NUCLEOTIDE SEQUENCE [LARGE SCALE GENOMIC DNA]</scope>
</reference>
<keyword evidence="5" id="KW-0812">Transmembrane</keyword>
<evidence type="ECO:0000256" key="4">
    <source>
        <dbReference type="ARBA" id="ARBA00022679"/>
    </source>
</evidence>
<keyword evidence="3" id="KW-0328">Glycosyltransferase</keyword>
<dbReference type="Proteomes" id="UP000270924">
    <property type="component" value="Unassembled WGS sequence"/>
</dbReference>
<evidence type="ECO:0000256" key="1">
    <source>
        <dbReference type="ARBA" id="ARBA00004141"/>
    </source>
</evidence>
<dbReference type="GO" id="GO:0016757">
    <property type="term" value="F:glycosyltransferase activity"/>
    <property type="evidence" value="ECO:0007669"/>
    <property type="project" value="UniProtKB-KW"/>
</dbReference>
<keyword evidence="7" id="KW-0472">Membrane</keyword>
<reference evidence="9" key="1">
    <citation type="submission" date="2012-08" db="EMBL/GenBank/DDBJ databases">
        <title>The Genome Sequence of Wuchereria bancrofti.</title>
        <authorList>
            <consortium name="The Broad Institute Genome Sequencing Platform"/>
            <consortium name="Broad Institute Genome Sequencing Center for Infectious Disease"/>
            <person name="Nutman T.B."/>
            <person name="Fink D.L."/>
            <person name="Russ C."/>
            <person name="Young S."/>
            <person name="Zeng Q."/>
            <person name="Koehrsen M."/>
            <person name="Alvarado L."/>
            <person name="Berlin A."/>
            <person name="Borenstein D."/>
            <person name="Chapman S.B."/>
            <person name="Chen Z."/>
            <person name="Engels R."/>
            <person name="Freedman E."/>
            <person name="Gellesch M."/>
            <person name="Goldberg J."/>
            <person name="Griggs A."/>
            <person name="Gujja S."/>
            <person name="Heilman E.R."/>
            <person name="Heiman D."/>
            <person name="Hepburn T."/>
            <person name="Howarth C."/>
            <person name="Jen D."/>
            <person name="Larson L."/>
            <person name="Lewis B."/>
            <person name="Mehta T."/>
            <person name="Park D."/>
            <person name="Pearson M."/>
            <person name="Richards J."/>
            <person name="Roberts A."/>
            <person name="Saif S."/>
            <person name="Shea T."/>
            <person name="Shenoy N."/>
            <person name="Sisk P."/>
            <person name="Stolte C."/>
            <person name="Sykes S."/>
            <person name="Walk T."/>
            <person name="White J."/>
            <person name="Yandava C."/>
            <person name="Haas B."/>
            <person name="Henn M.R."/>
            <person name="Nusbaum C."/>
            <person name="Birren B."/>
        </authorList>
    </citation>
    <scope>NUCLEOTIDE SEQUENCE</scope>
</reference>
<evidence type="ECO:0000313" key="10">
    <source>
        <dbReference type="EMBL" id="VDM20152.1"/>
    </source>
</evidence>
<evidence type="ECO:0000313" key="9">
    <source>
        <dbReference type="EMBL" id="EJW88733.1"/>
    </source>
</evidence>
<evidence type="ECO:0000313" key="12">
    <source>
        <dbReference type="Proteomes" id="UP000270924"/>
    </source>
</evidence>
<keyword evidence="4" id="KW-0808">Transferase</keyword>
<evidence type="ECO:0000256" key="5">
    <source>
        <dbReference type="ARBA" id="ARBA00022692"/>
    </source>
</evidence>
<dbReference type="OrthoDB" id="6019623at2759"/>
<keyword evidence="6" id="KW-1133">Transmembrane helix</keyword>
<dbReference type="GO" id="GO:0016020">
    <property type="term" value="C:membrane"/>
    <property type="evidence" value="ECO:0007669"/>
    <property type="project" value="UniProtKB-SubCell"/>
</dbReference>
<keyword evidence="12" id="KW-1185">Reference proteome</keyword>
<evidence type="ECO:0000256" key="6">
    <source>
        <dbReference type="ARBA" id="ARBA00022989"/>
    </source>
</evidence>
<dbReference type="EMBL" id="ADBV01000054">
    <property type="protein sequence ID" value="EJW88733.1"/>
    <property type="molecule type" value="Genomic_DNA"/>
</dbReference>
<feature type="region of interest" description="Disordered" evidence="8">
    <location>
        <begin position="1"/>
        <end position="21"/>
    </location>
</feature>
<evidence type="ECO:0000256" key="8">
    <source>
        <dbReference type="SAM" id="MobiDB-lite"/>
    </source>
</evidence>
<evidence type="ECO:0000256" key="3">
    <source>
        <dbReference type="ARBA" id="ARBA00022676"/>
    </source>
</evidence>
<organism evidence="9 11">
    <name type="scientific">Wuchereria bancrofti</name>
    <dbReference type="NCBI Taxonomy" id="6293"/>
    <lineage>
        <taxon>Eukaryota</taxon>
        <taxon>Metazoa</taxon>
        <taxon>Ecdysozoa</taxon>
        <taxon>Nematoda</taxon>
        <taxon>Chromadorea</taxon>
        <taxon>Rhabditida</taxon>
        <taxon>Spirurina</taxon>
        <taxon>Spiruromorpha</taxon>
        <taxon>Filarioidea</taxon>
        <taxon>Onchocercidae</taxon>
        <taxon>Wuchereria</taxon>
    </lineage>
</organism>
<sequence length="107" mass="12117">MLVNERESVDDFSRKKSSKKSLLIGSRHKNSPTALKQLLRIIKSTGCNALIPAVLNYSHIGTLFENDRHFSHLADFEREMAYRTEMVGSLRVIGNMQNNGINNILSK</sequence>
<feature type="compositionally biased region" description="Basic and acidic residues" evidence="8">
    <location>
        <begin position="1"/>
        <end position="14"/>
    </location>
</feature>
<dbReference type="AlphaFoldDB" id="J9F2H9"/>
<dbReference type="EMBL" id="UYWW01012263">
    <property type="protein sequence ID" value="VDM20152.1"/>
    <property type="molecule type" value="Genomic_DNA"/>
</dbReference>
<accession>J9F2H9</accession>
<protein>
    <submittedName>
        <fullName evidence="9">Uncharacterized protein</fullName>
    </submittedName>
</protein>
<comment type="subcellular location">
    <subcellularLocation>
        <location evidence="1">Membrane</location>
        <topology evidence="1">Multi-pass membrane protein</topology>
    </subcellularLocation>
</comment>
<evidence type="ECO:0000256" key="7">
    <source>
        <dbReference type="ARBA" id="ARBA00023136"/>
    </source>
</evidence>
<dbReference type="Pfam" id="PF10034">
    <property type="entry name" value="Dpy19"/>
    <property type="match status" value="1"/>
</dbReference>
<reference evidence="11" key="2">
    <citation type="submission" date="2012-08" db="EMBL/GenBank/DDBJ databases">
        <title>The Genome Sequence of Wuchereria bancrofti.</title>
        <authorList>
            <person name="Nutman T.B."/>
            <person name="Fink D.L."/>
            <person name="Russ C."/>
            <person name="Young S."/>
            <person name="Zeng Q."/>
            <person name="Koehrsen M."/>
            <person name="Alvarado L."/>
            <person name="Berlin A."/>
            <person name="Chapman S.B."/>
            <person name="Chen Z."/>
            <person name="Freedman E."/>
            <person name="Gellesch M."/>
            <person name="Goldberg J."/>
            <person name="Griggs A."/>
            <person name="Gujja S."/>
            <person name="Heilman E.R."/>
            <person name="Heiman D."/>
            <person name="Hepburn T."/>
            <person name="Howarth C."/>
            <person name="Jen D."/>
            <person name="Larson L."/>
            <person name="Lewis B."/>
            <person name="Mehta T."/>
            <person name="Park D."/>
            <person name="Pearson M."/>
            <person name="Roberts A."/>
            <person name="Saif S."/>
            <person name="Shea T."/>
            <person name="Shenoy N."/>
            <person name="Sisk P."/>
            <person name="Stolte C."/>
            <person name="Sykes S."/>
            <person name="Walk T."/>
            <person name="White J."/>
            <person name="Yandava C."/>
            <person name="Haas B."/>
            <person name="Henn M.R."/>
            <person name="Nusbaum C."/>
            <person name="Birren B."/>
        </authorList>
    </citation>
    <scope>NUCLEOTIDE SEQUENCE [LARGE SCALE GENOMIC DNA]</scope>
    <source>
        <strain evidence="11">NA</strain>
    </source>
</reference>
<evidence type="ECO:0000256" key="2">
    <source>
        <dbReference type="ARBA" id="ARBA00008744"/>
    </source>
</evidence>
<proteinExistence type="inferred from homology"/>